<sequence>MTVIVPCAGAGTRLGLPIPKELLPIGTGRVAIDGVFDLIRAARTPTRVALVVDDHRAATLAHVHQRHRDVPVAAVRQRAESPELAGALESALEWASERVLVLLPDQVLSAPPPGFLLDEVLAALERAPACVLAAREDDPARIAMDGALCVDDTMHGRRVCHLVDKPGMDAAEQGRFNAVWFGLAFRREAAQQVIDQLAEAAEPPLGGSPVIEVPPFTDLGTWPSLLRYWKDLPCA</sequence>
<proteinExistence type="predicted"/>
<dbReference type="RefSeq" id="WP_168017164.1">
    <property type="nucleotide sequence ID" value="NZ_JAATEP010000038.1"/>
</dbReference>
<gene>
    <name evidence="1" type="ORF">HCN51_39350</name>
</gene>
<dbReference type="EMBL" id="JAATEP010000038">
    <property type="protein sequence ID" value="NJP95428.1"/>
    <property type="molecule type" value="Genomic_DNA"/>
</dbReference>
<evidence type="ECO:0008006" key="3">
    <source>
        <dbReference type="Google" id="ProtNLM"/>
    </source>
</evidence>
<comment type="caution">
    <text evidence="1">The sequence shown here is derived from an EMBL/GenBank/DDBJ whole genome shotgun (WGS) entry which is preliminary data.</text>
</comment>
<name>A0ABX1BKW2_9ACTN</name>
<protein>
    <recommendedName>
        <fullName evidence="3">MobA-like NTP transferase domain-containing protein</fullName>
    </recommendedName>
</protein>
<dbReference type="Gene3D" id="3.90.550.10">
    <property type="entry name" value="Spore Coat Polysaccharide Biosynthesis Protein SpsA, Chain A"/>
    <property type="match status" value="1"/>
</dbReference>
<keyword evidence="2" id="KW-1185">Reference proteome</keyword>
<accession>A0ABX1BKW2</accession>
<evidence type="ECO:0000313" key="1">
    <source>
        <dbReference type="EMBL" id="NJP95428.1"/>
    </source>
</evidence>
<dbReference type="SUPFAM" id="SSF53448">
    <property type="entry name" value="Nucleotide-diphospho-sugar transferases"/>
    <property type="match status" value="1"/>
</dbReference>
<organism evidence="1 2">
    <name type="scientific">Nonomuraea composti</name>
    <dbReference type="NCBI Taxonomy" id="2720023"/>
    <lineage>
        <taxon>Bacteria</taxon>
        <taxon>Bacillati</taxon>
        <taxon>Actinomycetota</taxon>
        <taxon>Actinomycetes</taxon>
        <taxon>Streptosporangiales</taxon>
        <taxon>Streptosporangiaceae</taxon>
        <taxon>Nonomuraea</taxon>
    </lineage>
</organism>
<evidence type="ECO:0000313" key="2">
    <source>
        <dbReference type="Proteomes" id="UP000696294"/>
    </source>
</evidence>
<reference evidence="1 2" key="1">
    <citation type="submission" date="2020-03" db="EMBL/GenBank/DDBJ databases">
        <title>WGS of actinomycetes isolated from Thailand.</title>
        <authorList>
            <person name="Thawai C."/>
        </authorList>
    </citation>
    <scope>NUCLEOTIDE SEQUENCE [LARGE SCALE GENOMIC DNA]</scope>
    <source>
        <strain evidence="1 2">FMUSA5-5</strain>
    </source>
</reference>
<dbReference type="Proteomes" id="UP000696294">
    <property type="component" value="Unassembled WGS sequence"/>
</dbReference>
<dbReference type="InterPro" id="IPR029044">
    <property type="entry name" value="Nucleotide-diphossugar_trans"/>
</dbReference>